<dbReference type="Gene3D" id="1.10.1660.10">
    <property type="match status" value="1"/>
</dbReference>
<dbReference type="InterPro" id="IPR000551">
    <property type="entry name" value="MerR-type_HTH_dom"/>
</dbReference>
<evidence type="ECO:0000313" key="5">
    <source>
        <dbReference type="Proteomes" id="UP001230426"/>
    </source>
</evidence>
<organism evidence="4 5">
    <name type="scientific">Streptosporangium brasiliense</name>
    <dbReference type="NCBI Taxonomy" id="47480"/>
    <lineage>
        <taxon>Bacteria</taxon>
        <taxon>Bacillati</taxon>
        <taxon>Actinomycetota</taxon>
        <taxon>Actinomycetes</taxon>
        <taxon>Streptosporangiales</taxon>
        <taxon>Streptosporangiaceae</taxon>
        <taxon>Streptosporangium</taxon>
    </lineage>
</organism>
<feature type="coiled-coil region" evidence="2">
    <location>
        <begin position="86"/>
        <end position="113"/>
    </location>
</feature>
<name>A0ABT9RBQ9_9ACTN</name>
<dbReference type="PANTHER" id="PTHR30204:SF97">
    <property type="entry name" value="MERR FAMILY REGULATORY PROTEIN"/>
    <property type="match status" value="1"/>
</dbReference>
<evidence type="ECO:0000256" key="1">
    <source>
        <dbReference type="ARBA" id="ARBA00023125"/>
    </source>
</evidence>
<dbReference type="SUPFAM" id="SSF55136">
    <property type="entry name" value="Probable bacterial effector-binding domain"/>
    <property type="match status" value="1"/>
</dbReference>
<dbReference type="InterPro" id="IPR010499">
    <property type="entry name" value="AraC_E-bd"/>
</dbReference>
<gene>
    <name evidence="4" type="ORF">J2S55_005475</name>
</gene>
<dbReference type="PROSITE" id="PS50937">
    <property type="entry name" value="HTH_MERR_2"/>
    <property type="match status" value="1"/>
</dbReference>
<keyword evidence="2" id="KW-0175">Coiled coil</keyword>
<dbReference type="Pfam" id="PF06445">
    <property type="entry name" value="GyrI-like"/>
    <property type="match status" value="1"/>
</dbReference>
<keyword evidence="1 4" id="KW-0238">DNA-binding</keyword>
<comment type="caution">
    <text evidence="4">The sequence shown here is derived from an EMBL/GenBank/DDBJ whole genome shotgun (WGS) entry which is preliminary data.</text>
</comment>
<protein>
    <submittedName>
        <fullName evidence="4">DNA-binding transcriptional MerR regulator</fullName>
    </submittedName>
</protein>
<dbReference type="Gene3D" id="3.20.80.10">
    <property type="entry name" value="Regulatory factor, effector binding domain"/>
    <property type="match status" value="1"/>
</dbReference>
<dbReference type="Pfam" id="PF13411">
    <property type="entry name" value="MerR_1"/>
    <property type="match status" value="1"/>
</dbReference>
<dbReference type="InterPro" id="IPR029442">
    <property type="entry name" value="GyrI-like"/>
</dbReference>
<dbReference type="GO" id="GO:0003677">
    <property type="term" value="F:DNA binding"/>
    <property type="evidence" value="ECO:0007669"/>
    <property type="project" value="UniProtKB-KW"/>
</dbReference>
<sequence length="283" mass="31309">MFSIGDFAQLGRVSVRMLRHYDALGLLRPARVDPASGYRSYQAHQLSRLNRVIALKDLGFTLQQVRSILDEKVSTAELHGMVRLRRAELEERIAADTARLLRVEARLRSMEREGHMGIEEVVLKRVAPVRLAELTAVAASYDSEDISPVIQPLYGELFRRLDRAGVTRSGYGIACYEPEADGRVVVHAGVEVTAEASGEHDFAIVDLPAIETAATIIHRGSMDEVGPTFQALAHWIEEHGYRSVGLAREVSIECPHDDRDSWVTELQMTVATAQDGRADTGPA</sequence>
<dbReference type="SUPFAM" id="SSF46955">
    <property type="entry name" value="Putative DNA-binding domain"/>
    <property type="match status" value="1"/>
</dbReference>
<evidence type="ECO:0000313" key="4">
    <source>
        <dbReference type="EMBL" id="MDP9866209.1"/>
    </source>
</evidence>
<dbReference type="PANTHER" id="PTHR30204">
    <property type="entry name" value="REDOX-CYCLING DRUG-SENSING TRANSCRIPTIONAL ACTIVATOR SOXR"/>
    <property type="match status" value="1"/>
</dbReference>
<dbReference type="RefSeq" id="WP_306866529.1">
    <property type="nucleotide sequence ID" value="NZ_JAUSRB010000002.1"/>
</dbReference>
<reference evidence="4 5" key="1">
    <citation type="submission" date="2023-07" db="EMBL/GenBank/DDBJ databases">
        <title>Sequencing the genomes of 1000 actinobacteria strains.</title>
        <authorList>
            <person name="Klenk H.-P."/>
        </authorList>
    </citation>
    <scope>NUCLEOTIDE SEQUENCE [LARGE SCALE GENOMIC DNA]</scope>
    <source>
        <strain evidence="4 5">DSM 44109</strain>
    </source>
</reference>
<dbReference type="CDD" id="cd01107">
    <property type="entry name" value="HTH_BmrR"/>
    <property type="match status" value="1"/>
</dbReference>
<dbReference type="InterPro" id="IPR009061">
    <property type="entry name" value="DNA-bd_dom_put_sf"/>
</dbReference>
<dbReference type="InterPro" id="IPR011256">
    <property type="entry name" value="Reg_factor_effector_dom_sf"/>
</dbReference>
<proteinExistence type="predicted"/>
<dbReference type="SMART" id="SM00871">
    <property type="entry name" value="AraC_E_bind"/>
    <property type="match status" value="1"/>
</dbReference>
<dbReference type="SMART" id="SM00422">
    <property type="entry name" value="HTH_MERR"/>
    <property type="match status" value="1"/>
</dbReference>
<evidence type="ECO:0000259" key="3">
    <source>
        <dbReference type="PROSITE" id="PS50937"/>
    </source>
</evidence>
<dbReference type="Proteomes" id="UP001230426">
    <property type="component" value="Unassembled WGS sequence"/>
</dbReference>
<accession>A0ABT9RBQ9</accession>
<evidence type="ECO:0000256" key="2">
    <source>
        <dbReference type="SAM" id="Coils"/>
    </source>
</evidence>
<feature type="domain" description="HTH merR-type" evidence="3">
    <location>
        <begin position="1"/>
        <end position="71"/>
    </location>
</feature>
<dbReference type="EMBL" id="JAUSRB010000002">
    <property type="protein sequence ID" value="MDP9866209.1"/>
    <property type="molecule type" value="Genomic_DNA"/>
</dbReference>
<keyword evidence="5" id="KW-1185">Reference proteome</keyword>
<dbReference type="InterPro" id="IPR047057">
    <property type="entry name" value="MerR_fam"/>
</dbReference>